<accession>A0A235BX62</accession>
<name>A0A235BX62_UNCW3</name>
<sequence>MLLGAGVVSAPIGEKGLVWPNPAVGILYLNGISQTVLLDVTGRKVAELQPGANDLQHVPAGVYFARSKTGVRQKVVIRR</sequence>
<dbReference type="Proteomes" id="UP000215559">
    <property type="component" value="Unassembled WGS sequence"/>
</dbReference>
<dbReference type="EMBL" id="NOZP01000069">
    <property type="protein sequence ID" value="OYD16135.1"/>
    <property type="molecule type" value="Genomic_DNA"/>
</dbReference>
<evidence type="ECO:0000313" key="2">
    <source>
        <dbReference type="Proteomes" id="UP000215559"/>
    </source>
</evidence>
<reference evidence="1 2" key="1">
    <citation type="submission" date="2017-07" db="EMBL/GenBank/DDBJ databases">
        <title>Recovery of genomes from metagenomes via a dereplication, aggregation, and scoring strategy.</title>
        <authorList>
            <person name="Sieber C.M."/>
            <person name="Probst A.J."/>
            <person name="Sharrar A."/>
            <person name="Thomas B.C."/>
            <person name="Hess M."/>
            <person name="Tringe S.G."/>
            <person name="Banfield J.F."/>
        </authorList>
    </citation>
    <scope>NUCLEOTIDE SEQUENCE [LARGE SCALE GENOMIC DNA]</scope>
    <source>
        <strain evidence="1">JGI_Cruoil_03_51_56</strain>
    </source>
</reference>
<dbReference type="AlphaFoldDB" id="A0A235BX62"/>
<proteinExistence type="predicted"/>
<protein>
    <submittedName>
        <fullName evidence="1">Uncharacterized protein</fullName>
    </submittedName>
</protein>
<gene>
    <name evidence="1" type="ORF">CH330_03665</name>
</gene>
<comment type="caution">
    <text evidence="1">The sequence shown here is derived from an EMBL/GenBank/DDBJ whole genome shotgun (WGS) entry which is preliminary data.</text>
</comment>
<dbReference type="InterPro" id="IPR026444">
    <property type="entry name" value="Secre_tail"/>
</dbReference>
<organism evidence="1 2">
    <name type="scientific">candidate division WOR-3 bacterium JGI_Cruoil_03_51_56</name>
    <dbReference type="NCBI Taxonomy" id="1973747"/>
    <lineage>
        <taxon>Bacteria</taxon>
        <taxon>Bacteria division WOR-3</taxon>
    </lineage>
</organism>
<evidence type="ECO:0000313" key="1">
    <source>
        <dbReference type="EMBL" id="OYD16135.1"/>
    </source>
</evidence>
<dbReference type="NCBIfam" id="TIGR04183">
    <property type="entry name" value="Por_Secre_tail"/>
    <property type="match status" value="1"/>
</dbReference>